<dbReference type="AlphaFoldDB" id="A0A8X6X9F4"/>
<dbReference type="GO" id="GO:0000028">
    <property type="term" value="P:ribosomal small subunit assembly"/>
    <property type="evidence" value="ECO:0007669"/>
    <property type="project" value="TreeGrafter"/>
</dbReference>
<organism evidence="4 5">
    <name type="scientific">Trichonephila inaurata madagascariensis</name>
    <dbReference type="NCBI Taxonomy" id="2747483"/>
    <lineage>
        <taxon>Eukaryota</taxon>
        <taxon>Metazoa</taxon>
        <taxon>Ecdysozoa</taxon>
        <taxon>Arthropoda</taxon>
        <taxon>Chelicerata</taxon>
        <taxon>Arachnida</taxon>
        <taxon>Araneae</taxon>
        <taxon>Araneomorphae</taxon>
        <taxon>Entelegynae</taxon>
        <taxon>Araneoidea</taxon>
        <taxon>Nephilidae</taxon>
        <taxon>Trichonephila</taxon>
        <taxon>Trichonephila inaurata</taxon>
    </lineage>
</organism>
<dbReference type="GO" id="GO:0003735">
    <property type="term" value="F:structural constituent of ribosome"/>
    <property type="evidence" value="ECO:0007669"/>
    <property type="project" value="InterPro"/>
</dbReference>
<dbReference type="PANTHER" id="PTHR11710">
    <property type="entry name" value="40S RIBOSOMAL PROTEIN S19"/>
    <property type="match status" value="1"/>
</dbReference>
<dbReference type="InterPro" id="IPR018277">
    <property type="entry name" value="Ribosomal_eS19_CS"/>
</dbReference>
<protein>
    <submittedName>
        <fullName evidence="4">40S ribosomal protein S19</fullName>
    </submittedName>
</protein>
<proteinExistence type="inferred from homology"/>
<dbReference type="SUPFAM" id="SSF46785">
    <property type="entry name" value="Winged helix' DNA-binding domain"/>
    <property type="match status" value="1"/>
</dbReference>
<dbReference type="InterPro" id="IPR001266">
    <property type="entry name" value="Ribosomal_eS19"/>
</dbReference>
<dbReference type="SMART" id="SM01413">
    <property type="entry name" value="Ribosomal_S19e"/>
    <property type="match status" value="1"/>
</dbReference>
<comment type="caution">
    <text evidence="4">The sequence shown here is derived from an EMBL/GenBank/DDBJ whole genome shotgun (WGS) entry which is preliminary data.</text>
</comment>
<keyword evidence="5" id="KW-1185">Reference proteome</keyword>
<evidence type="ECO:0000313" key="4">
    <source>
        <dbReference type="EMBL" id="GFY48670.1"/>
    </source>
</evidence>
<dbReference type="PANTHER" id="PTHR11710:SF0">
    <property type="entry name" value="40S RIBOSOMAL PROTEIN S19"/>
    <property type="match status" value="1"/>
</dbReference>
<dbReference type="GO" id="GO:0002181">
    <property type="term" value="P:cytoplasmic translation"/>
    <property type="evidence" value="ECO:0007669"/>
    <property type="project" value="UniProtKB-ARBA"/>
</dbReference>
<dbReference type="InterPro" id="IPR036390">
    <property type="entry name" value="WH_DNA-bd_sf"/>
</dbReference>
<evidence type="ECO:0000313" key="5">
    <source>
        <dbReference type="Proteomes" id="UP000886998"/>
    </source>
</evidence>
<dbReference type="Pfam" id="PF01090">
    <property type="entry name" value="Ribosomal_S19e"/>
    <property type="match status" value="1"/>
</dbReference>
<dbReference type="GO" id="GO:0003723">
    <property type="term" value="F:RNA binding"/>
    <property type="evidence" value="ECO:0007669"/>
    <property type="project" value="TreeGrafter"/>
</dbReference>
<dbReference type="InterPro" id="IPR036388">
    <property type="entry name" value="WH-like_DNA-bd_sf"/>
</dbReference>
<evidence type="ECO:0000256" key="1">
    <source>
        <dbReference type="ARBA" id="ARBA00010014"/>
    </source>
</evidence>
<keyword evidence="2 4" id="KW-0689">Ribosomal protein</keyword>
<gene>
    <name evidence="4" type="primary">rps19</name>
    <name evidence="4" type="ORF">TNIN_246141</name>
</gene>
<dbReference type="OrthoDB" id="428974at2759"/>
<dbReference type="EMBL" id="BMAV01006598">
    <property type="protein sequence ID" value="GFY48670.1"/>
    <property type="molecule type" value="Genomic_DNA"/>
</dbReference>
<sequence length="227" mass="25977">MHTVTGWNGQLKILIRNRGPIGTANSDCLNNREGSFYLRGEMRRSTRLQYRDAKFFERLRCRGNYLLAKFVNPISLFFLIAIKMPSVTVKDVNQMQFVKALSAHLKKTGKLKVPEWVDVVKTGVYKELAPYDEDWFYTRCASIARRLYMRSPVGVKTFAKVFGGKYRRGTRPSKFCRGSRNIARKALQALEALKIAEPDSNGGRKLSNIGRRDLDRIASQLKKPTPL</sequence>
<keyword evidence="3" id="KW-0687">Ribonucleoprotein</keyword>
<name>A0A8X6X9F4_9ARAC</name>
<reference evidence="4" key="1">
    <citation type="submission" date="2020-08" db="EMBL/GenBank/DDBJ databases">
        <title>Multicomponent nature underlies the extraordinary mechanical properties of spider dragline silk.</title>
        <authorList>
            <person name="Kono N."/>
            <person name="Nakamura H."/>
            <person name="Mori M."/>
            <person name="Yoshida Y."/>
            <person name="Ohtoshi R."/>
            <person name="Malay A.D."/>
            <person name="Moran D.A.P."/>
            <person name="Tomita M."/>
            <person name="Numata K."/>
            <person name="Arakawa K."/>
        </authorList>
    </citation>
    <scope>NUCLEOTIDE SEQUENCE</scope>
</reference>
<dbReference type="Gene3D" id="1.10.10.10">
    <property type="entry name" value="Winged helix-like DNA-binding domain superfamily/Winged helix DNA-binding domain"/>
    <property type="match status" value="1"/>
</dbReference>
<accession>A0A8X6X9F4</accession>
<evidence type="ECO:0000256" key="3">
    <source>
        <dbReference type="ARBA" id="ARBA00023274"/>
    </source>
</evidence>
<dbReference type="PROSITE" id="PS00628">
    <property type="entry name" value="RIBOSOMAL_S19E"/>
    <property type="match status" value="1"/>
</dbReference>
<comment type="similarity">
    <text evidence="1">Belongs to the eukaryotic ribosomal protein eS19 family.</text>
</comment>
<evidence type="ECO:0000256" key="2">
    <source>
        <dbReference type="ARBA" id="ARBA00022980"/>
    </source>
</evidence>
<dbReference type="FunFam" id="1.10.10.10:FF:000118">
    <property type="entry name" value="40S ribosomal protein S19"/>
    <property type="match status" value="1"/>
</dbReference>
<dbReference type="GO" id="GO:0022627">
    <property type="term" value="C:cytosolic small ribosomal subunit"/>
    <property type="evidence" value="ECO:0007669"/>
    <property type="project" value="TreeGrafter"/>
</dbReference>
<dbReference type="Proteomes" id="UP000886998">
    <property type="component" value="Unassembled WGS sequence"/>
</dbReference>